<dbReference type="Proteomes" id="UP000634136">
    <property type="component" value="Unassembled WGS sequence"/>
</dbReference>
<accession>A0A834TML4</accession>
<keyword evidence="3" id="KW-1185">Reference proteome</keyword>
<feature type="compositionally biased region" description="Polar residues" evidence="1">
    <location>
        <begin position="42"/>
        <end position="52"/>
    </location>
</feature>
<evidence type="ECO:0000313" key="3">
    <source>
        <dbReference type="Proteomes" id="UP000634136"/>
    </source>
</evidence>
<proteinExistence type="predicted"/>
<protein>
    <submittedName>
        <fullName evidence="2">Uncharacterized protein</fullName>
    </submittedName>
</protein>
<evidence type="ECO:0000313" key="2">
    <source>
        <dbReference type="EMBL" id="KAF7824064.1"/>
    </source>
</evidence>
<dbReference type="EMBL" id="JAAIUW010000007">
    <property type="protein sequence ID" value="KAF7824064.1"/>
    <property type="molecule type" value="Genomic_DNA"/>
</dbReference>
<comment type="caution">
    <text evidence="2">The sequence shown here is derived from an EMBL/GenBank/DDBJ whole genome shotgun (WGS) entry which is preliminary data.</text>
</comment>
<dbReference type="AlphaFoldDB" id="A0A834TML4"/>
<organism evidence="2 3">
    <name type="scientific">Senna tora</name>
    <dbReference type="NCBI Taxonomy" id="362788"/>
    <lineage>
        <taxon>Eukaryota</taxon>
        <taxon>Viridiplantae</taxon>
        <taxon>Streptophyta</taxon>
        <taxon>Embryophyta</taxon>
        <taxon>Tracheophyta</taxon>
        <taxon>Spermatophyta</taxon>
        <taxon>Magnoliopsida</taxon>
        <taxon>eudicotyledons</taxon>
        <taxon>Gunneridae</taxon>
        <taxon>Pentapetalae</taxon>
        <taxon>rosids</taxon>
        <taxon>fabids</taxon>
        <taxon>Fabales</taxon>
        <taxon>Fabaceae</taxon>
        <taxon>Caesalpinioideae</taxon>
        <taxon>Cassia clade</taxon>
        <taxon>Senna</taxon>
    </lineage>
</organism>
<name>A0A834TML4_9FABA</name>
<gene>
    <name evidence="2" type="ORF">G2W53_022208</name>
</gene>
<evidence type="ECO:0000256" key="1">
    <source>
        <dbReference type="SAM" id="MobiDB-lite"/>
    </source>
</evidence>
<sequence>MTLLLISPDALERWVTQTYAKYVASMRSAVGSSPLGIPTGEMRTSGSLSSGEGQVPPIATAARNIHDPAEDAPPSRQLENEPFCGEGASKESEEQVWGTTLRDRLPLAVKLATRLLFEALLGLQGVVATAHSSKGSCFALHQVHKLLGKLVTAHQTTDDLRAQLSVKEASLSSMIRLEFGKGVVRPSGVKEEPACPKGSTPIFNFPIDESRKDRHDNGN</sequence>
<feature type="region of interest" description="Disordered" evidence="1">
    <location>
        <begin position="33"/>
        <end position="97"/>
    </location>
</feature>
<reference evidence="2" key="1">
    <citation type="submission" date="2020-09" db="EMBL/GenBank/DDBJ databases">
        <title>Genome-Enabled Discovery of Anthraquinone Biosynthesis in Senna tora.</title>
        <authorList>
            <person name="Kang S.-H."/>
            <person name="Pandey R.P."/>
            <person name="Lee C.-M."/>
            <person name="Sim J.-S."/>
            <person name="Jeong J.-T."/>
            <person name="Choi B.-S."/>
            <person name="Jung M."/>
            <person name="Ginzburg D."/>
            <person name="Zhao K."/>
            <person name="Won S.Y."/>
            <person name="Oh T.-J."/>
            <person name="Yu Y."/>
            <person name="Kim N.-H."/>
            <person name="Lee O.R."/>
            <person name="Lee T.-H."/>
            <person name="Bashyal P."/>
            <person name="Kim T.-S."/>
            <person name="Lee W.-H."/>
            <person name="Kawkins C."/>
            <person name="Kim C.-K."/>
            <person name="Kim J.S."/>
            <person name="Ahn B.O."/>
            <person name="Rhee S.Y."/>
            <person name="Sohng J.K."/>
        </authorList>
    </citation>
    <scope>NUCLEOTIDE SEQUENCE</scope>
    <source>
        <tissue evidence="2">Leaf</tissue>
    </source>
</reference>